<keyword evidence="2" id="KW-1185">Reference proteome</keyword>
<gene>
    <name evidence="1" type="ORF">FJTKL_03557</name>
</gene>
<accession>A0ABR4DVZ3</accession>
<dbReference type="Proteomes" id="UP001600888">
    <property type="component" value="Unassembled WGS sequence"/>
</dbReference>
<comment type="caution">
    <text evidence="1">The sequence shown here is derived from an EMBL/GenBank/DDBJ whole genome shotgun (WGS) entry which is preliminary data.</text>
</comment>
<organism evidence="1 2">
    <name type="scientific">Diaporthe vaccinii</name>
    <dbReference type="NCBI Taxonomy" id="105482"/>
    <lineage>
        <taxon>Eukaryota</taxon>
        <taxon>Fungi</taxon>
        <taxon>Dikarya</taxon>
        <taxon>Ascomycota</taxon>
        <taxon>Pezizomycotina</taxon>
        <taxon>Sordariomycetes</taxon>
        <taxon>Sordariomycetidae</taxon>
        <taxon>Diaporthales</taxon>
        <taxon>Diaporthaceae</taxon>
        <taxon>Diaporthe</taxon>
        <taxon>Diaporthe eres species complex</taxon>
    </lineage>
</organism>
<reference evidence="1 2" key="1">
    <citation type="submission" date="2024-03" db="EMBL/GenBank/DDBJ databases">
        <title>A high-quality draft genome sequence of Diaporthe vaccinii, a causative agent of upright dieback and viscid rot disease in cranberry plants.</title>
        <authorList>
            <person name="Sarrasin M."/>
            <person name="Lang B.F."/>
            <person name="Burger G."/>
        </authorList>
    </citation>
    <scope>NUCLEOTIDE SEQUENCE [LARGE SCALE GENOMIC DNA]</scope>
    <source>
        <strain evidence="1 2">IS7</strain>
    </source>
</reference>
<evidence type="ECO:0000313" key="2">
    <source>
        <dbReference type="Proteomes" id="UP001600888"/>
    </source>
</evidence>
<proteinExistence type="predicted"/>
<dbReference type="EMBL" id="JBAWTH010000162">
    <property type="protein sequence ID" value="KAL2274245.1"/>
    <property type="molecule type" value="Genomic_DNA"/>
</dbReference>
<evidence type="ECO:0000313" key="1">
    <source>
        <dbReference type="EMBL" id="KAL2274245.1"/>
    </source>
</evidence>
<protein>
    <submittedName>
        <fullName evidence="1">Uncharacterized protein</fullName>
    </submittedName>
</protein>
<name>A0ABR4DVZ3_9PEZI</name>
<sequence>MQFQMSRSPTLRKAFLAGSADGVMDVPGATVQRKTVIARRINPKKLRRFLDTRFGNSYHVVLQQDRYIVTARRKLSTVEINSCL</sequence>